<dbReference type="InterPro" id="IPR011009">
    <property type="entry name" value="Kinase-like_dom_sf"/>
</dbReference>
<dbReference type="eggNOG" id="ENOG502RZD1">
    <property type="taxonomic scope" value="Eukaryota"/>
</dbReference>
<dbReference type="OrthoDB" id="8250698at2759"/>
<dbReference type="PANTHER" id="PTHR11012">
    <property type="entry name" value="PROTEIN KINASE-LIKE DOMAIN-CONTAINING"/>
    <property type="match status" value="1"/>
</dbReference>
<dbReference type="EnsemblMetazoa" id="XM_012208400.1">
    <property type="protein sequence ID" value="XP_012063790.1"/>
    <property type="gene ID" value="LOC105627119"/>
</dbReference>
<dbReference type="InParanoid" id="A0A158P1Y2"/>
<dbReference type="AlphaFoldDB" id="A0A158P1Y2"/>
<dbReference type="EMBL" id="ADTU01006912">
    <property type="status" value="NOT_ANNOTATED_CDS"/>
    <property type="molecule type" value="Genomic_DNA"/>
</dbReference>
<dbReference type="SMART" id="SM00587">
    <property type="entry name" value="CHK"/>
    <property type="match status" value="1"/>
</dbReference>
<proteinExistence type="predicted"/>
<dbReference type="PANTHER" id="PTHR11012:SF56">
    <property type="entry name" value="CHK KINASE-LIKE DOMAIN-CONTAINING PROTEIN-RELATED"/>
    <property type="match status" value="1"/>
</dbReference>
<keyword evidence="3" id="KW-1185">Reference proteome</keyword>
<dbReference type="InterPro" id="IPR015897">
    <property type="entry name" value="CHK_kinase-like"/>
</dbReference>
<dbReference type="Pfam" id="PF02958">
    <property type="entry name" value="EcKL"/>
    <property type="match status" value="1"/>
</dbReference>
<evidence type="ECO:0000259" key="1">
    <source>
        <dbReference type="SMART" id="SM00587"/>
    </source>
</evidence>
<dbReference type="InterPro" id="IPR004119">
    <property type="entry name" value="EcKL"/>
</dbReference>
<dbReference type="KEGG" id="acep:105627119"/>
<evidence type="ECO:0000313" key="3">
    <source>
        <dbReference type="Proteomes" id="UP000005205"/>
    </source>
</evidence>
<dbReference type="Proteomes" id="UP000005205">
    <property type="component" value="Unassembled WGS sequence"/>
</dbReference>
<reference evidence="3" key="1">
    <citation type="journal article" date="2011" name="PLoS Genet.">
        <title>The genome sequence of the leaf-cutter ant Atta cephalotes reveals insights into its obligate symbiotic lifestyle.</title>
        <authorList>
            <person name="Suen G."/>
            <person name="Teiling C."/>
            <person name="Li L."/>
            <person name="Holt C."/>
            <person name="Abouheif E."/>
            <person name="Bornberg-Bauer E."/>
            <person name="Bouffard P."/>
            <person name="Caldera E.J."/>
            <person name="Cash E."/>
            <person name="Cavanaugh A."/>
            <person name="Denas O."/>
            <person name="Elhaik E."/>
            <person name="Fave M.J."/>
            <person name="Gadau J."/>
            <person name="Gibson J.D."/>
            <person name="Graur D."/>
            <person name="Grubbs K.J."/>
            <person name="Hagen D.E."/>
            <person name="Harkins T.T."/>
            <person name="Helmkampf M."/>
            <person name="Hu H."/>
            <person name="Johnson B.R."/>
            <person name="Kim J."/>
            <person name="Marsh S.E."/>
            <person name="Moeller J.A."/>
            <person name="Munoz-Torres M.C."/>
            <person name="Murphy M.C."/>
            <person name="Naughton M.C."/>
            <person name="Nigam S."/>
            <person name="Overson R."/>
            <person name="Rajakumar R."/>
            <person name="Reese J.T."/>
            <person name="Scott J.J."/>
            <person name="Smith C.R."/>
            <person name="Tao S."/>
            <person name="Tsutsui N.D."/>
            <person name="Viljakainen L."/>
            <person name="Wissler L."/>
            <person name="Yandell M.D."/>
            <person name="Zimmer F."/>
            <person name="Taylor J."/>
            <person name="Slater S.C."/>
            <person name="Clifton S.W."/>
            <person name="Warren W.C."/>
            <person name="Elsik C.G."/>
            <person name="Smith C.D."/>
            <person name="Weinstock G.M."/>
            <person name="Gerardo N.M."/>
            <person name="Currie C.R."/>
        </authorList>
    </citation>
    <scope>NUCLEOTIDE SEQUENCE [LARGE SCALE GENOMIC DNA]</scope>
</reference>
<feature type="domain" description="CHK kinase-like" evidence="1">
    <location>
        <begin position="128"/>
        <end position="320"/>
    </location>
</feature>
<evidence type="ECO:0000313" key="2">
    <source>
        <dbReference type="EnsemblMetazoa" id="XP_012063790.1"/>
    </source>
</evidence>
<reference evidence="2" key="2">
    <citation type="submission" date="2016-04" db="UniProtKB">
        <authorList>
            <consortium name="EnsemblMetazoa"/>
        </authorList>
    </citation>
    <scope>IDENTIFICATION</scope>
</reference>
<organism evidence="2 3">
    <name type="scientific">Atta cephalotes</name>
    <name type="common">Leafcutter ant</name>
    <dbReference type="NCBI Taxonomy" id="12957"/>
    <lineage>
        <taxon>Eukaryota</taxon>
        <taxon>Metazoa</taxon>
        <taxon>Ecdysozoa</taxon>
        <taxon>Arthropoda</taxon>
        <taxon>Hexapoda</taxon>
        <taxon>Insecta</taxon>
        <taxon>Pterygota</taxon>
        <taxon>Neoptera</taxon>
        <taxon>Endopterygota</taxon>
        <taxon>Hymenoptera</taxon>
        <taxon>Apocrita</taxon>
        <taxon>Aculeata</taxon>
        <taxon>Formicoidea</taxon>
        <taxon>Formicidae</taxon>
        <taxon>Myrmicinae</taxon>
        <taxon>Atta</taxon>
    </lineage>
</organism>
<protein>
    <recommendedName>
        <fullName evidence="1">CHK kinase-like domain-containing protein</fullName>
    </recommendedName>
</protein>
<gene>
    <name evidence="2" type="primary">105627119</name>
</gene>
<dbReference type="EMBL" id="ADTU01006911">
    <property type="status" value="NOT_ANNOTATED_CDS"/>
    <property type="molecule type" value="Genomic_DNA"/>
</dbReference>
<dbReference type="OMA" id="CFYTTRE"/>
<dbReference type="Gene3D" id="3.90.1200.10">
    <property type="match status" value="1"/>
</dbReference>
<dbReference type="STRING" id="12957.A0A158P1Y2"/>
<sequence length="403" mass="45860">MALETSTWLNLCYVEKILRKSENDNSIQVIDIFSKPATVKGDNYTSDMIRITVEYSRDSKIKEKKSIIVKLSPLLEGVRQKIVTQAGFFHTEMSMMSDTLNKMNKLLGSKHRLSAKILYAQNENPVLLVIEDLASLGFQMADRLSGLDLDHSILALHRLAMFHAASVALCEKEPKQKEMYTKGIFSNQHPPDIKEIFIKSMKALADESVNWPEVKKYSEKIAKLADHIFQIGLNASQLCEDEFNVINHGDCHVNNMLFKYDNNGKPTDQIFVDFQISVYASPALDLLYFLNSSISLDIIEYKRDVLLNEYLDTLTTTMKLLNCKTQPPTMKELKATLKRRASFGMITSFVILPFMLCSKAEAKDLDEILSTGTYINAGLKSESYKKILIKRLPLYDEWGLLDL</sequence>
<dbReference type="SUPFAM" id="SSF56112">
    <property type="entry name" value="Protein kinase-like (PK-like)"/>
    <property type="match status" value="1"/>
</dbReference>
<accession>A0A158P1Y2</accession>
<name>A0A158P1Y2_ATTCE</name>